<dbReference type="Pfam" id="PF13444">
    <property type="entry name" value="Acetyltransf_5"/>
    <property type="match status" value="1"/>
</dbReference>
<name>A0A7U7G9X1_9GAMM</name>
<dbReference type="AlphaFoldDB" id="A0A7U7G9X1"/>
<keyword evidence="2" id="KW-1185">Reference proteome</keyword>
<dbReference type="Proteomes" id="UP000019184">
    <property type="component" value="Unassembled WGS sequence"/>
</dbReference>
<dbReference type="NCBIfam" id="TIGR03694">
    <property type="entry name" value="exosort_acyl"/>
    <property type="match status" value="1"/>
</dbReference>
<sequence>MDTSSISQHFASFFYFDFVRTPEQLRQAQHLRYEVYCREFKFEQEEDCPGELEQDEYDAYALHGLAFHHASSEAAGCLRLVTLSPDQPDLLLPLEKYCGDSLYPDSELHPTRIPRETSCEVSRLAVHPYFRRRRGEAQTRLGAPDLHFEEPSDLERRTFPLLSVSLICAAPAMALLIGRPNLFIMIEGWLATLLRRMGMPLVQIGNTTNYHGQRTAFFIRAEEIVAGFKGETRHLYDFVETLLRESAARQGLNDRSKS</sequence>
<comment type="caution">
    <text evidence="1">The sequence shown here is derived from an EMBL/GenBank/DDBJ whole genome shotgun (WGS) entry which is preliminary data.</text>
</comment>
<accession>A0A7U7G9X1</accession>
<protein>
    <submittedName>
        <fullName evidence="1">PEP-CTERM/exosortase system-associated acyltransferase</fullName>
    </submittedName>
</protein>
<dbReference type="InterPro" id="IPR016181">
    <property type="entry name" value="Acyl_CoA_acyltransferase"/>
</dbReference>
<dbReference type="GO" id="GO:0016746">
    <property type="term" value="F:acyltransferase activity"/>
    <property type="evidence" value="ECO:0007669"/>
    <property type="project" value="UniProtKB-KW"/>
</dbReference>
<gene>
    <name evidence="1" type="ORF">BN874_1390007</name>
</gene>
<evidence type="ECO:0000313" key="1">
    <source>
        <dbReference type="EMBL" id="CDH43881.1"/>
    </source>
</evidence>
<evidence type="ECO:0000313" key="2">
    <source>
        <dbReference type="Proteomes" id="UP000019184"/>
    </source>
</evidence>
<keyword evidence="1" id="KW-0808">Transferase</keyword>
<proteinExistence type="predicted"/>
<keyword evidence="1" id="KW-0012">Acyltransferase</keyword>
<dbReference type="EMBL" id="CBTK010000045">
    <property type="protein sequence ID" value="CDH43881.1"/>
    <property type="molecule type" value="Genomic_DNA"/>
</dbReference>
<dbReference type="Gene3D" id="3.40.630.30">
    <property type="match status" value="1"/>
</dbReference>
<reference evidence="1 2" key="1">
    <citation type="journal article" date="2014" name="ISME J.">
        <title>Candidatus Competibacter-lineage genomes retrieved from metagenomes reveal functional metabolic diversity.</title>
        <authorList>
            <person name="McIlroy S.J."/>
            <person name="Albertsen M."/>
            <person name="Andresen E.K."/>
            <person name="Saunders A.M."/>
            <person name="Kristiansen R."/>
            <person name="Stokholm-Bjerregaard M."/>
            <person name="Nielsen K.L."/>
            <person name="Nielsen P.H."/>
        </authorList>
    </citation>
    <scope>NUCLEOTIDE SEQUENCE [LARGE SCALE GENOMIC DNA]</scope>
    <source>
        <strain evidence="1 2">Run_B_J11</strain>
    </source>
</reference>
<dbReference type="RefSeq" id="WP_034430952.1">
    <property type="nucleotide sequence ID" value="NZ_CBTK010000045.1"/>
</dbReference>
<dbReference type="SUPFAM" id="SSF55729">
    <property type="entry name" value="Acyl-CoA N-acyltransferases (Nat)"/>
    <property type="match status" value="1"/>
</dbReference>
<organism evidence="1 2">
    <name type="scientific">Candidatus Contendobacter odensis Run_B_J11</name>
    <dbReference type="NCBI Taxonomy" id="1400861"/>
    <lineage>
        <taxon>Bacteria</taxon>
        <taxon>Pseudomonadati</taxon>
        <taxon>Pseudomonadota</taxon>
        <taxon>Gammaproteobacteria</taxon>
        <taxon>Candidatus Competibacteraceae</taxon>
        <taxon>Candidatus Contendibacter</taxon>
    </lineage>
</organism>
<dbReference type="InterPro" id="IPR022484">
    <property type="entry name" value="PEP-CTERM/exosrtase_acylTfrase"/>
</dbReference>